<feature type="compositionally biased region" description="Basic and acidic residues" evidence="10">
    <location>
        <begin position="332"/>
        <end position="346"/>
    </location>
</feature>
<dbReference type="AlphaFoldDB" id="A0A8H5TKB6"/>
<evidence type="ECO:0000313" key="11">
    <source>
        <dbReference type="EMBL" id="KAF5671406.1"/>
    </source>
</evidence>
<dbReference type="Gene3D" id="3.40.50.620">
    <property type="entry name" value="HUPs"/>
    <property type="match status" value="1"/>
</dbReference>
<evidence type="ECO:0000256" key="6">
    <source>
        <dbReference type="ARBA" id="ARBA00023146"/>
    </source>
</evidence>
<dbReference type="Pfam" id="PF00579">
    <property type="entry name" value="tRNA-synt_1b"/>
    <property type="match status" value="2"/>
</dbReference>
<dbReference type="SUPFAM" id="SSF52374">
    <property type="entry name" value="Nucleotidylyl transferase"/>
    <property type="match status" value="1"/>
</dbReference>
<accession>A0A8H5TKB6</accession>
<dbReference type="EC" id="6.1.1.1" evidence="1"/>
<dbReference type="InterPro" id="IPR050489">
    <property type="entry name" value="Tyr-tRNA_synthase"/>
</dbReference>
<dbReference type="GO" id="GO:0005524">
    <property type="term" value="F:ATP binding"/>
    <property type="evidence" value="ECO:0007669"/>
    <property type="project" value="UniProtKB-KW"/>
</dbReference>
<reference evidence="11 12" key="1">
    <citation type="submission" date="2020-05" db="EMBL/GenBank/DDBJ databases">
        <title>Identification and distribution of gene clusters putatively required for synthesis of sphingolipid metabolism inhibitors in phylogenetically diverse species of the filamentous fungus Fusarium.</title>
        <authorList>
            <person name="Kim H.-S."/>
            <person name="Busman M."/>
            <person name="Brown D.W."/>
            <person name="Divon H."/>
            <person name="Uhlig S."/>
            <person name="Proctor R.H."/>
        </authorList>
    </citation>
    <scope>NUCLEOTIDE SEQUENCE [LARGE SCALE GENOMIC DNA]</scope>
    <source>
        <strain evidence="11 12">NRRL 20693</strain>
    </source>
</reference>
<dbReference type="GO" id="GO:0006437">
    <property type="term" value="P:tyrosyl-tRNA aminoacylation"/>
    <property type="evidence" value="ECO:0007669"/>
    <property type="project" value="InterPro"/>
</dbReference>
<dbReference type="PANTHER" id="PTHR46264">
    <property type="entry name" value="TYROSINE-TRNA LIGASE"/>
    <property type="match status" value="1"/>
</dbReference>
<name>A0A8H5TKB6_FUSHE</name>
<feature type="compositionally biased region" description="Polar residues" evidence="10">
    <location>
        <begin position="355"/>
        <end position="367"/>
    </location>
</feature>
<comment type="similarity">
    <text evidence="9">Belongs to the class-I aminoacyl-tRNA synthetase family.</text>
</comment>
<sequence>MMSPEESITLIEANIAEVLHSEIIDDVVLNKRRPLRVYWGTATTGKLHCGCFVPIVKIAELLKAGCHVKILLADIHAYMDNMKAPFELIAYRCEYYRFLIQSMLRSIGIDISTAKLEFVVGSSYQWDKEYTIDSRRLEAITKLSAAKKAGAQALDEEYLDVDAQLGGVDQRKIFTFASEALPKLGYKKRAHLMNTMVPGLGDAEKMSSSEPNSKIDILDTSEMVEKKLRKAVCIPKRAEGNGLIAFVGHVIFRVASIKLGKPRFVIEQSNGVPLVYEDIRMLEKDFEQDVVTPQMIKAALTKTLYQLLEPIRRDFRASEEWQRVSALGYPPEEERKSSWTKVERRKSMSRRVPTMTATPCLNEQELSGSKIPGQ</sequence>
<dbReference type="InterPro" id="IPR002307">
    <property type="entry name" value="Tyr-tRNA-ligase"/>
</dbReference>
<dbReference type="Gene3D" id="1.10.240.10">
    <property type="entry name" value="Tyrosyl-Transfer RNA Synthetase"/>
    <property type="match status" value="1"/>
</dbReference>
<evidence type="ECO:0000256" key="3">
    <source>
        <dbReference type="ARBA" id="ARBA00022741"/>
    </source>
</evidence>
<protein>
    <recommendedName>
        <fullName evidence="1">tyrosine--tRNA ligase</fullName>
        <ecNumber evidence="1">6.1.1.1</ecNumber>
    </recommendedName>
    <alternativeName>
        <fullName evidence="7">Tyrosyl-tRNA synthetase</fullName>
    </alternativeName>
</protein>
<gene>
    <name evidence="11" type="ORF">FHETE_4116</name>
</gene>
<evidence type="ECO:0000256" key="8">
    <source>
        <dbReference type="ARBA" id="ARBA00048248"/>
    </source>
</evidence>
<keyword evidence="5 9" id="KW-0648">Protein biosynthesis</keyword>
<keyword evidence="2 9" id="KW-0436">Ligase</keyword>
<feature type="region of interest" description="Disordered" evidence="10">
    <location>
        <begin position="330"/>
        <end position="374"/>
    </location>
</feature>
<evidence type="ECO:0000256" key="4">
    <source>
        <dbReference type="ARBA" id="ARBA00022840"/>
    </source>
</evidence>
<evidence type="ECO:0000256" key="1">
    <source>
        <dbReference type="ARBA" id="ARBA00013160"/>
    </source>
</evidence>
<dbReference type="GO" id="GO:0004831">
    <property type="term" value="F:tyrosine-tRNA ligase activity"/>
    <property type="evidence" value="ECO:0007669"/>
    <property type="project" value="UniProtKB-EC"/>
</dbReference>
<dbReference type="PRINTS" id="PR01040">
    <property type="entry name" value="TRNASYNTHTYR"/>
</dbReference>
<evidence type="ECO:0000256" key="2">
    <source>
        <dbReference type="ARBA" id="ARBA00022598"/>
    </source>
</evidence>
<keyword evidence="3 9" id="KW-0547">Nucleotide-binding</keyword>
<dbReference type="PIRSF" id="PIRSF006588">
    <property type="entry name" value="TyrRS_arch_euk"/>
    <property type="match status" value="1"/>
</dbReference>
<comment type="catalytic activity">
    <reaction evidence="8">
        <text>tRNA(Tyr) + L-tyrosine + ATP = L-tyrosyl-tRNA(Tyr) + AMP + diphosphate + H(+)</text>
        <dbReference type="Rhea" id="RHEA:10220"/>
        <dbReference type="Rhea" id="RHEA-COMP:9706"/>
        <dbReference type="Rhea" id="RHEA-COMP:9707"/>
        <dbReference type="ChEBI" id="CHEBI:15378"/>
        <dbReference type="ChEBI" id="CHEBI:30616"/>
        <dbReference type="ChEBI" id="CHEBI:33019"/>
        <dbReference type="ChEBI" id="CHEBI:58315"/>
        <dbReference type="ChEBI" id="CHEBI:78442"/>
        <dbReference type="ChEBI" id="CHEBI:78536"/>
        <dbReference type="ChEBI" id="CHEBI:456215"/>
        <dbReference type="EC" id="6.1.1.1"/>
    </reaction>
</comment>
<organism evidence="11 12">
    <name type="scientific">Fusarium heterosporum</name>
    <dbReference type="NCBI Taxonomy" id="42747"/>
    <lineage>
        <taxon>Eukaryota</taxon>
        <taxon>Fungi</taxon>
        <taxon>Dikarya</taxon>
        <taxon>Ascomycota</taxon>
        <taxon>Pezizomycotina</taxon>
        <taxon>Sordariomycetes</taxon>
        <taxon>Hypocreomycetidae</taxon>
        <taxon>Hypocreales</taxon>
        <taxon>Nectriaceae</taxon>
        <taxon>Fusarium</taxon>
        <taxon>Fusarium heterosporum species complex</taxon>
    </lineage>
</organism>
<comment type="caution">
    <text evidence="11">The sequence shown here is derived from an EMBL/GenBank/DDBJ whole genome shotgun (WGS) entry which is preliminary data.</text>
</comment>
<dbReference type="PANTHER" id="PTHR46264:SF4">
    <property type="entry name" value="TYROSINE--TRNA LIGASE, CYTOPLASMIC"/>
    <property type="match status" value="1"/>
</dbReference>
<evidence type="ECO:0000256" key="5">
    <source>
        <dbReference type="ARBA" id="ARBA00022917"/>
    </source>
</evidence>
<evidence type="ECO:0000256" key="9">
    <source>
        <dbReference type="RuleBase" id="RU363036"/>
    </source>
</evidence>
<dbReference type="InterPro" id="IPR002305">
    <property type="entry name" value="aa-tRNA-synth_Ic"/>
</dbReference>
<dbReference type="EMBL" id="JAAGWQ010000067">
    <property type="protein sequence ID" value="KAF5671406.1"/>
    <property type="molecule type" value="Genomic_DNA"/>
</dbReference>
<dbReference type="InterPro" id="IPR023617">
    <property type="entry name" value="Tyr-tRNA-ligase_arc/euk-type"/>
</dbReference>
<proteinExistence type="inferred from homology"/>
<evidence type="ECO:0000256" key="7">
    <source>
        <dbReference type="ARBA" id="ARBA00033323"/>
    </source>
</evidence>
<dbReference type="GO" id="GO:0005737">
    <property type="term" value="C:cytoplasm"/>
    <property type="evidence" value="ECO:0007669"/>
    <property type="project" value="TreeGrafter"/>
</dbReference>
<keyword evidence="6 9" id="KW-0030">Aminoacyl-tRNA synthetase</keyword>
<dbReference type="OrthoDB" id="197206at2759"/>
<dbReference type="InterPro" id="IPR014729">
    <property type="entry name" value="Rossmann-like_a/b/a_fold"/>
</dbReference>
<evidence type="ECO:0000313" key="12">
    <source>
        <dbReference type="Proteomes" id="UP000567885"/>
    </source>
</evidence>
<evidence type="ECO:0000256" key="10">
    <source>
        <dbReference type="SAM" id="MobiDB-lite"/>
    </source>
</evidence>
<keyword evidence="12" id="KW-1185">Reference proteome</keyword>
<keyword evidence="4 9" id="KW-0067">ATP-binding</keyword>
<dbReference type="Proteomes" id="UP000567885">
    <property type="component" value="Unassembled WGS sequence"/>
</dbReference>